<gene>
    <name evidence="2" type="ORF">HBN54_002490</name>
</gene>
<organism evidence="2 3">
    <name type="scientific">Hymenobacter artigasi</name>
    <dbReference type="NCBI Taxonomy" id="2719616"/>
    <lineage>
        <taxon>Bacteria</taxon>
        <taxon>Pseudomonadati</taxon>
        <taxon>Bacteroidota</taxon>
        <taxon>Cytophagia</taxon>
        <taxon>Cytophagales</taxon>
        <taxon>Hymenobacteraceae</taxon>
        <taxon>Hymenobacter</taxon>
    </lineage>
</organism>
<accession>A0ABX1HLM8</accession>
<proteinExistence type="predicted"/>
<sequence>MLSLLSLGVVLKWWGRWADPGTWDWALAVGAVLTFPAQLIYASSVMSEMLLQTAVLGIAISAFAFIHSCRLRYFAAGVAAVVAALLLKPVFYPLAFVVAVLAVGVGWRYRRLAVAAIGLVPVLVVGLYMQWNQQRTGYFHFSSIAEINLLQYNAAGVVRQIDGPEVEEKWVTQVIERANAAPDFATRQHFIQAQAGAMLTAHLGLYARQHAQGMVALFLDPGRFDLSQLLGWPPPAGGGLLNQARQGRLWQAATSLPWGQLALLGVILLANVARLGFAVRGFYRLQHDSDAMRYGSWMAVGLLLYVAALTGPLGAARFLVPVWPLLLALALVGLRGPQPVMQKQEG</sequence>
<evidence type="ECO:0008006" key="4">
    <source>
        <dbReference type="Google" id="ProtNLM"/>
    </source>
</evidence>
<comment type="caution">
    <text evidence="2">The sequence shown here is derived from an EMBL/GenBank/DDBJ whole genome shotgun (WGS) entry which is preliminary data.</text>
</comment>
<feature type="transmembrane region" description="Helical" evidence="1">
    <location>
        <begin position="23"/>
        <end position="42"/>
    </location>
</feature>
<feature type="transmembrane region" description="Helical" evidence="1">
    <location>
        <begin position="112"/>
        <end position="131"/>
    </location>
</feature>
<feature type="transmembrane region" description="Helical" evidence="1">
    <location>
        <begin position="258"/>
        <end position="279"/>
    </location>
</feature>
<feature type="transmembrane region" description="Helical" evidence="1">
    <location>
        <begin position="73"/>
        <end position="105"/>
    </location>
</feature>
<evidence type="ECO:0000256" key="1">
    <source>
        <dbReference type="SAM" id="Phobius"/>
    </source>
</evidence>
<name>A0ABX1HLM8_9BACT</name>
<keyword evidence="1" id="KW-0812">Transmembrane</keyword>
<dbReference type="Proteomes" id="UP000717634">
    <property type="component" value="Unassembled WGS sequence"/>
</dbReference>
<feature type="transmembrane region" description="Helical" evidence="1">
    <location>
        <begin position="49"/>
        <end position="67"/>
    </location>
</feature>
<keyword evidence="3" id="KW-1185">Reference proteome</keyword>
<protein>
    <recommendedName>
        <fullName evidence="4">Glycosyltransferase RgtA/B/C/D-like domain-containing protein</fullName>
    </recommendedName>
</protein>
<keyword evidence="1" id="KW-1133">Transmembrane helix</keyword>
<reference evidence="2 3" key="1">
    <citation type="submission" date="2020-03" db="EMBL/GenBank/DDBJ databases">
        <title>Genomic Encyclopedia of Type Strains, Phase IV (KMG-V): Genome sequencing to study the core and pangenomes of soil and plant-associated prokaryotes.</title>
        <authorList>
            <person name="Whitman W."/>
        </authorList>
    </citation>
    <scope>NUCLEOTIDE SEQUENCE [LARGE SCALE GENOMIC DNA]</scope>
    <source>
        <strain evidence="2 3">1B</strain>
    </source>
</reference>
<dbReference type="EMBL" id="JAAVTK010000007">
    <property type="protein sequence ID" value="NKI89891.1"/>
    <property type="molecule type" value="Genomic_DNA"/>
</dbReference>
<keyword evidence="1" id="KW-0472">Membrane</keyword>
<dbReference type="RefSeq" id="WP_210428049.1">
    <property type="nucleotide sequence ID" value="NZ_JAAVTK010000007.1"/>
</dbReference>
<evidence type="ECO:0000313" key="3">
    <source>
        <dbReference type="Proteomes" id="UP000717634"/>
    </source>
</evidence>
<evidence type="ECO:0000313" key="2">
    <source>
        <dbReference type="EMBL" id="NKI89891.1"/>
    </source>
</evidence>